<dbReference type="PANTHER" id="PTHR42731:SF1">
    <property type="entry name" value="RADICAL SAM DOMAIN PROTEIN"/>
    <property type="match status" value="1"/>
</dbReference>
<gene>
    <name evidence="1" type="ORF">S01H1_82987</name>
</gene>
<name>X0Y0U1_9ZZZZ</name>
<dbReference type="SUPFAM" id="SSF102114">
    <property type="entry name" value="Radical SAM enzymes"/>
    <property type="match status" value="1"/>
</dbReference>
<dbReference type="InterPro" id="IPR058240">
    <property type="entry name" value="rSAM_sf"/>
</dbReference>
<proteinExistence type="predicted"/>
<protein>
    <submittedName>
        <fullName evidence="1">Uncharacterized protein</fullName>
    </submittedName>
</protein>
<comment type="caution">
    <text evidence="1">The sequence shown here is derived from an EMBL/GenBank/DDBJ whole genome shotgun (WGS) entry which is preliminary data.</text>
</comment>
<sequence length="175" mass="20682">GQPRIKLSISTFIPKAHTPFQWVAQNSQEELEFKHGILRRDLRSIRPRLSWENPETSLLETVLSRGDRRMGRVIYHAWRFGATFDAWDERFSYENWLKAFDKAGIDPGFYAYRQRSLDELLPWSHIDTGVSADFLKREYQYTFEAGETVDCRLRCNACGLEKWQPVCQRKYAERG</sequence>
<accession>X0Y0U1</accession>
<reference evidence="1" key="1">
    <citation type="journal article" date="2014" name="Front. Microbiol.">
        <title>High frequency of phylogenetically diverse reductive dehalogenase-homologous genes in deep subseafloor sedimentary metagenomes.</title>
        <authorList>
            <person name="Kawai M."/>
            <person name="Futagami T."/>
            <person name="Toyoda A."/>
            <person name="Takaki Y."/>
            <person name="Nishi S."/>
            <person name="Hori S."/>
            <person name="Arai W."/>
            <person name="Tsubouchi T."/>
            <person name="Morono Y."/>
            <person name="Uchiyama I."/>
            <person name="Ito T."/>
            <person name="Fujiyama A."/>
            <person name="Inagaki F."/>
            <person name="Takami H."/>
        </authorList>
    </citation>
    <scope>NUCLEOTIDE SEQUENCE</scope>
    <source>
        <strain evidence="1">Expedition CK06-06</strain>
    </source>
</reference>
<feature type="non-terminal residue" evidence="1">
    <location>
        <position position="1"/>
    </location>
</feature>
<dbReference type="EMBL" id="BARS01056327">
    <property type="protein sequence ID" value="GAG42403.1"/>
    <property type="molecule type" value="Genomic_DNA"/>
</dbReference>
<evidence type="ECO:0000313" key="1">
    <source>
        <dbReference type="EMBL" id="GAG42403.1"/>
    </source>
</evidence>
<organism evidence="1">
    <name type="scientific">marine sediment metagenome</name>
    <dbReference type="NCBI Taxonomy" id="412755"/>
    <lineage>
        <taxon>unclassified sequences</taxon>
        <taxon>metagenomes</taxon>
        <taxon>ecological metagenomes</taxon>
    </lineage>
</organism>
<dbReference type="AlphaFoldDB" id="X0Y0U1"/>
<dbReference type="PANTHER" id="PTHR42731">
    <property type="entry name" value="SLL1084 PROTEIN"/>
    <property type="match status" value="1"/>
</dbReference>